<proteinExistence type="predicted"/>
<gene>
    <name evidence="1" type="ORF">SDC9_175878</name>
</gene>
<protein>
    <submittedName>
        <fullName evidence="1">Uncharacterized protein</fullName>
    </submittedName>
</protein>
<accession>A0A645GNK0</accession>
<evidence type="ECO:0000313" key="1">
    <source>
        <dbReference type="EMBL" id="MPN28437.1"/>
    </source>
</evidence>
<reference evidence="1" key="1">
    <citation type="submission" date="2019-08" db="EMBL/GenBank/DDBJ databases">
        <authorList>
            <person name="Kucharzyk K."/>
            <person name="Murdoch R.W."/>
            <person name="Higgins S."/>
            <person name="Loffler F."/>
        </authorList>
    </citation>
    <scope>NUCLEOTIDE SEQUENCE</scope>
</reference>
<organism evidence="1">
    <name type="scientific">bioreactor metagenome</name>
    <dbReference type="NCBI Taxonomy" id="1076179"/>
    <lineage>
        <taxon>unclassified sequences</taxon>
        <taxon>metagenomes</taxon>
        <taxon>ecological metagenomes</taxon>
    </lineage>
</organism>
<sequence>MIRPGQPEPGIADRKIPDQFEAVPAGDELLPERHVLRSSGELRRQIERRLPRRPATVVLRVLAVRPG</sequence>
<comment type="caution">
    <text evidence="1">The sequence shown here is derived from an EMBL/GenBank/DDBJ whole genome shotgun (WGS) entry which is preliminary data.</text>
</comment>
<dbReference type="AlphaFoldDB" id="A0A645GNK0"/>
<name>A0A645GNK0_9ZZZZ</name>
<dbReference type="EMBL" id="VSSQ01078729">
    <property type="protein sequence ID" value="MPN28437.1"/>
    <property type="molecule type" value="Genomic_DNA"/>
</dbReference>